<dbReference type="OrthoDB" id="10021397at2759"/>
<feature type="transmembrane region" description="Helical" evidence="7">
    <location>
        <begin position="258"/>
        <end position="279"/>
    </location>
</feature>
<feature type="compositionally biased region" description="Polar residues" evidence="6">
    <location>
        <begin position="1"/>
        <end position="19"/>
    </location>
</feature>
<feature type="transmembrane region" description="Helical" evidence="7">
    <location>
        <begin position="104"/>
        <end position="122"/>
    </location>
</feature>
<keyword evidence="4 7" id="KW-1133">Transmembrane helix</keyword>
<dbReference type="InterPro" id="IPR036259">
    <property type="entry name" value="MFS_trans_sf"/>
</dbReference>
<feature type="compositionally biased region" description="Basic and acidic residues" evidence="6">
    <location>
        <begin position="20"/>
        <end position="37"/>
    </location>
</feature>
<dbReference type="Pfam" id="PF07690">
    <property type="entry name" value="MFS_1"/>
    <property type="match status" value="1"/>
</dbReference>
<feature type="domain" description="Major facilitator superfamily (MFS) profile" evidence="8">
    <location>
        <begin position="69"/>
        <end position="569"/>
    </location>
</feature>
<evidence type="ECO:0000256" key="3">
    <source>
        <dbReference type="ARBA" id="ARBA00022692"/>
    </source>
</evidence>
<sequence length="569" mass="60594">MGSLQTNSGPLTPTLSKTTSDAEKPQDVDNVAEKENESGGAPSPEPPTPSLEPSSPEPEKPHGLQMILIMSAVLMTQFLVSLDQTIVATAIPRITDEFHGLDKVSWYGSAYFMTFSGTLPCWGKALVYFRLKHIFLLALFVFELGSLICAVAPNANVLIIGRAIAGLGCSGVGTGAFLFVALAAAPRRRAKLLGLVISTYGIGAVCGPLIGGGFTANVSWRWCFYINLPIGGLAALFTVLSFNVHVDPLPARFSEKVLQLDLGGAAVLMGGIIAFTLALQYGGQTMAWDSSVVVGLLVGFVAIFAAFFAWEVWQRERAMLVMRLCAQRAVWVGSAFQFFYGASYFVGLYYLPIYFQSVRDVSPSDSGVRNLPLVLAFGISSITGGLALSRYGYAVPMMAGGSCLATVACGCFYTLGGSTTTGQWIGFQILAGVAWGVCWQCTMAVAQEGQKPEHLPSITSIILLFQILGGAFGISIAQCAFNNTMIQNALSNLPGIDASLLLGTGATEIRKVFSAQEIDGIVDAYIAGLRVVWGLMVGFAGSAFVVGLMSHWRRLYQDPDSKPATQHMA</sequence>
<dbReference type="Gene3D" id="1.20.1250.20">
    <property type="entry name" value="MFS general substrate transporter like domains"/>
    <property type="match status" value="2"/>
</dbReference>
<dbReference type="InterPro" id="IPR020846">
    <property type="entry name" value="MFS_dom"/>
</dbReference>
<evidence type="ECO:0000256" key="7">
    <source>
        <dbReference type="SAM" id="Phobius"/>
    </source>
</evidence>
<feature type="transmembrane region" description="Helical" evidence="7">
    <location>
        <begin position="395"/>
        <end position="415"/>
    </location>
</feature>
<protein>
    <submittedName>
        <fullName evidence="9 11">MFS general substrate transporter</fullName>
    </submittedName>
</protein>
<dbReference type="RefSeq" id="XP_033569155.1">
    <property type="nucleotide sequence ID" value="XM_033726300.1"/>
</dbReference>
<evidence type="ECO:0000256" key="1">
    <source>
        <dbReference type="ARBA" id="ARBA00004141"/>
    </source>
</evidence>
<feature type="transmembrane region" description="Helical" evidence="7">
    <location>
        <begin position="192"/>
        <end position="212"/>
    </location>
</feature>
<keyword evidence="10" id="KW-1185">Reference proteome</keyword>
<reference evidence="9 11" key="1">
    <citation type="journal article" date="2020" name="Stud. Mycol.">
        <title>101 Dothideomycetes genomes: a test case for predicting lifestyles and emergence of pathogens.</title>
        <authorList>
            <person name="Haridas S."/>
            <person name="Albert R."/>
            <person name="Binder M."/>
            <person name="Bloem J."/>
            <person name="Labutti K."/>
            <person name="Salamov A."/>
            <person name="Andreopoulos B."/>
            <person name="Baker S."/>
            <person name="Barry K."/>
            <person name="Bills G."/>
            <person name="Bluhm B."/>
            <person name="Cannon C."/>
            <person name="Castanera R."/>
            <person name="Culley D."/>
            <person name="Daum C."/>
            <person name="Ezra D."/>
            <person name="Gonzalez J."/>
            <person name="Henrissat B."/>
            <person name="Kuo A."/>
            <person name="Liang C."/>
            <person name="Lipzen A."/>
            <person name="Lutzoni F."/>
            <person name="Magnuson J."/>
            <person name="Mondo S."/>
            <person name="Nolan M."/>
            <person name="Ohm R."/>
            <person name="Pangilinan J."/>
            <person name="Park H.-J."/>
            <person name="Ramirez L."/>
            <person name="Alfaro M."/>
            <person name="Sun H."/>
            <person name="Tritt A."/>
            <person name="Yoshinaga Y."/>
            <person name="Zwiers L.-H."/>
            <person name="Turgeon B."/>
            <person name="Goodwin S."/>
            <person name="Spatafora J."/>
            <person name="Crous P."/>
            <person name="Grigoriev I."/>
        </authorList>
    </citation>
    <scope>NUCLEOTIDE SEQUENCE</scope>
    <source>
        <strain evidence="9 11">CBS 304.34</strain>
    </source>
</reference>
<dbReference type="GO" id="GO:0022857">
    <property type="term" value="F:transmembrane transporter activity"/>
    <property type="evidence" value="ECO:0007669"/>
    <property type="project" value="InterPro"/>
</dbReference>
<feature type="transmembrane region" description="Helical" evidence="7">
    <location>
        <begin position="427"/>
        <end position="446"/>
    </location>
</feature>
<feature type="transmembrane region" description="Helical" evidence="7">
    <location>
        <begin position="291"/>
        <end position="310"/>
    </location>
</feature>
<evidence type="ECO:0000259" key="8">
    <source>
        <dbReference type="PROSITE" id="PS50850"/>
    </source>
</evidence>
<feature type="transmembrane region" description="Helical" evidence="7">
    <location>
        <begin position="531"/>
        <end position="552"/>
    </location>
</feature>
<dbReference type="AlphaFoldDB" id="A0A6A6Y056"/>
<evidence type="ECO:0000313" key="9">
    <source>
        <dbReference type="EMBL" id="KAF2802191.1"/>
    </source>
</evidence>
<feature type="transmembrane region" description="Helical" evidence="7">
    <location>
        <begin position="224"/>
        <end position="246"/>
    </location>
</feature>
<dbReference type="PROSITE" id="PS50850">
    <property type="entry name" value="MFS"/>
    <property type="match status" value="1"/>
</dbReference>
<keyword evidence="3 7" id="KW-0812">Transmembrane</keyword>
<reference evidence="11" key="3">
    <citation type="submission" date="2025-04" db="UniProtKB">
        <authorList>
            <consortium name="RefSeq"/>
        </authorList>
    </citation>
    <scope>IDENTIFICATION</scope>
    <source>
        <strain evidence="11">CBS 304.34</strain>
    </source>
</reference>
<dbReference type="PANTHER" id="PTHR23501:SF177">
    <property type="entry name" value="MAJOR FACILITATOR SUPERFAMILY (MFS) PROFILE DOMAIN-CONTAINING PROTEIN-RELATED"/>
    <property type="match status" value="1"/>
</dbReference>
<keyword evidence="2" id="KW-0813">Transport</keyword>
<feature type="transmembrane region" description="Helical" evidence="7">
    <location>
        <begin position="134"/>
        <end position="153"/>
    </location>
</feature>
<feature type="transmembrane region" description="Helical" evidence="7">
    <location>
        <begin position="330"/>
        <end position="351"/>
    </location>
</feature>
<accession>A0A6A6Y056</accession>
<dbReference type="GeneID" id="54467193"/>
<dbReference type="Proteomes" id="UP000504636">
    <property type="component" value="Unplaced"/>
</dbReference>
<evidence type="ECO:0000256" key="2">
    <source>
        <dbReference type="ARBA" id="ARBA00022448"/>
    </source>
</evidence>
<feature type="transmembrane region" description="Helical" evidence="7">
    <location>
        <begin position="159"/>
        <end position="185"/>
    </location>
</feature>
<dbReference type="PANTHER" id="PTHR23501">
    <property type="entry name" value="MAJOR FACILITATOR SUPERFAMILY"/>
    <property type="match status" value="1"/>
</dbReference>
<evidence type="ECO:0000256" key="4">
    <source>
        <dbReference type="ARBA" id="ARBA00022989"/>
    </source>
</evidence>
<feature type="region of interest" description="Disordered" evidence="6">
    <location>
        <begin position="1"/>
        <end position="60"/>
    </location>
</feature>
<evidence type="ECO:0000256" key="6">
    <source>
        <dbReference type="SAM" id="MobiDB-lite"/>
    </source>
</evidence>
<comment type="subcellular location">
    <subcellularLocation>
        <location evidence="1">Membrane</location>
        <topology evidence="1">Multi-pass membrane protein</topology>
    </subcellularLocation>
</comment>
<dbReference type="CDD" id="cd17502">
    <property type="entry name" value="MFS_Azr1_MDR_like"/>
    <property type="match status" value="1"/>
</dbReference>
<dbReference type="GO" id="GO:0005886">
    <property type="term" value="C:plasma membrane"/>
    <property type="evidence" value="ECO:0007669"/>
    <property type="project" value="TreeGrafter"/>
</dbReference>
<evidence type="ECO:0000256" key="5">
    <source>
        <dbReference type="ARBA" id="ARBA00023136"/>
    </source>
</evidence>
<proteinExistence type="predicted"/>
<organism evidence="9">
    <name type="scientific">Mytilinidion resinicola</name>
    <dbReference type="NCBI Taxonomy" id="574789"/>
    <lineage>
        <taxon>Eukaryota</taxon>
        <taxon>Fungi</taxon>
        <taxon>Dikarya</taxon>
        <taxon>Ascomycota</taxon>
        <taxon>Pezizomycotina</taxon>
        <taxon>Dothideomycetes</taxon>
        <taxon>Pleosporomycetidae</taxon>
        <taxon>Mytilinidiales</taxon>
        <taxon>Mytilinidiaceae</taxon>
        <taxon>Mytilinidion</taxon>
    </lineage>
</organism>
<evidence type="ECO:0000313" key="10">
    <source>
        <dbReference type="Proteomes" id="UP000504636"/>
    </source>
</evidence>
<evidence type="ECO:0000313" key="11">
    <source>
        <dbReference type="RefSeq" id="XP_033569155.1"/>
    </source>
</evidence>
<dbReference type="SUPFAM" id="SSF103473">
    <property type="entry name" value="MFS general substrate transporter"/>
    <property type="match status" value="1"/>
</dbReference>
<keyword evidence="5 7" id="KW-0472">Membrane</keyword>
<reference evidence="11" key="2">
    <citation type="submission" date="2020-04" db="EMBL/GenBank/DDBJ databases">
        <authorList>
            <consortium name="NCBI Genome Project"/>
        </authorList>
    </citation>
    <scope>NUCLEOTIDE SEQUENCE</scope>
    <source>
        <strain evidence="11">CBS 304.34</strain>
    </source>
</reference>
<dbReference type="InterPro" id="IPR011701">
    <property type="entry name" value="MFS"/>
</dbReference>
<gene>
    <name evidence="9 11" type="ORF">BDZ99DRAFT_527853</name>
</gene>
<name>A0A6A6Y056_9PEZI</name>
<feature type="transmembrane region" description="Helical" evidence="7">
    <location>
        <begin position="458"/>
        <end position="477"/>
    </location>
</feature>
<feature type="transmembrane region" description="Helical" evidence="7">
    <location>
        <begin position="371"/>
        <end position="388"/>
    </location>
</feature>
<dbReference type="EMBL" id="MU003725">
    <property type="protein sequence ID" value="KAF2802191.1"/>
    <property type="molecule type" value="Genomic_DNA"/>
</dbReference>